<dbReference type="InterPro" id="IPR013126">
    <property type="entry name" value="Hsp_70_fam"/>
</dbReference>
<dbReference type="PROSITE" id="PS00329">
    <property type="entry name" value="HSP70_2"/>
    <property type="match status" value="1"/>
</dbReference>
<dbReference type="SUPFAM" id="SSF53067">
    <property type="entry name" value="Actin-like ATPase domain"/>
    <property type="match status" value="2"/>
</dbReference>
<dbReference type="Gene3D" id="3.30.420.40">
    <property type="match status" value="2"/>
</dbReference>
<dbReference type="Gene3D" id="3.90.640.10">
    <property type="entry name" value="Actin, Chain A, domain 4"/>
    <property type="match status" value="1"/>
</dbReference>
<comment type="caution">
    <text evidence="5">The sequence shown here is derived from an EMBL/GenBank/DDBJ whole genome shotgun (WGS) entry which is preliminary data.</text>
</comment>
<dbReference type="AlphaFoldDB" id="A0AAW4XVA5"/>
<keyword evidence="6" id="KW-1185">Reference proteome</keyword>
<evidence type="ECO:0000313" key="5">
    <source>
        <dbReference type="EMBL" id="MCD2165352.1"/>
    </source>
</evidence>
<proteinExistence type="inferred from homology"/>
<evidence type="ECO:0000256" key="2">
    <source>
        <dbReference type="ARBA" id="ARBA00022741"/>
    </source>
</evidence>
<dbReference type="EMBL" id="JAJNCT010000009">
    <property type="protein sequence ID" value="MCD2165352.1"/>
    <property type="molecule type" value="Genomic_DNA"/>
</dbReference>
<dbReference type="PRINTS" id="PR00301">
    <property type="entry name" value="HEATSHOCK70"/>
</dbReference>
<evidence type="ECO:0000256" key="3">
    <source>
        <dbReference type="ARBA" id="ARBA00022840"/>
    </source>
</evidence>
<dbReference type="FunFam" id="3.30.420.40:FF:000144">
    <property type="entry name" value="Molecular chaperone HscC"/>
    <property type="match status" value="1"/>
</dbReference>
<dbReference type="GO" id="GO:0005524">
    <property type="term" value="F:ATP binding"/>
    <property type="evidence" value="ECO:0007669"/>
    <property type="project" value="UniProtKB-KW"/>
</dbReference>
<evidence type="ECO:0000256" key="1">
    <source>
        <dbReference type="ARBA" id="ARBA00007381"/>
    </source>
</evidence>
<dbReference type="SUPFAM" id="SSF100920">
    <property type="entry name" value="Heat shock protein 70kD (HSP70), peptide-binding domain"/>
    <property type="match status" value="1"/>
</dbReference>
<organism evidence="5 6">
    <name type="scientific">Comamonas koreensis</name>
    <dbReference type="NCBI Taxonomy" id="160825"/>
    <lineage>
        <taxon>Bacteria</taxon>
        <taxon>Pseudomonadati</taxon>
        <taxon>Pseudomonadota</taxon>
        <taxon>Betaproteobacteria</taxon>
        <taxon>Burkholderiales</taxon>
        <taxon>Comamonadaceae</taxon>
        <taxon>Comamonas</taxon>
    </lineage>
</organism>
<keyword evidence="3 4" id="KW-0067">ATP-binding</keyword>
<evidence type="ECO:0000313" key="6">
    <source>
        <dbReference type="Proteomes" id="UP001199260"/>
    </source>
</evidence>
<reference evidence="5 6" key="1">
    <citation type="submission" date="2021-11" db="EMBL/GenBank/DDBJ databases">
        <title>Genome sequence.</title>
        <authorList>
            <person name="Sun Q."/>
        </authorList>
    </citation>
    <scope>NUCLEOTIDE SEQUENCE [LARGE SCALE GENOMIC DNA]</scope>
    <source>
        <strain evidence="5 6">KCTC 12005</strain>
    </source>
</reference>
<dbReference type="Gene3D" id="2.60.34.10">
    <property type="entry name" value="Substrate Binding Domain Of DNAk, Chain A, domain 1"/>
    <property type="match status" value="1"/>
</dbReference>
<sequence>MFVGIDLGTTHSLVAVWQDGKARLVPNALGQVLTPSVVSVDKDGSLLVGEPARERLQSHPQQSAAVFKRDMGTARVFRLGAHAMRAEELSALVLRSLKADAEAELGAVITDVVITVPAYFSDVQRHATRSAGLLAGFTDITLLNEPTAAALAYGLHQSEGRFLVFDLGGGTFDVSVLELFDGVMEVRATAGDNRLGGEDVDVLMVRRFVQHLGLTEEQAQQPMTAARLQRAAEATKRSLAVQEEALMRIELDGKPLAMTWTAQDLEAVLEPLMERMRQPVERALRDSRIRPQELDAVVMAGGSTRLVAVRQLVTRLFGRFPQTALDPDQAVALGAAVQAALRGRDAALAERVMTDVCPYTLGVKVTKYLADGRTQDGFMAPVLERNTIIPASRVERFFPNSAEQRQLNIDIFQGEARRVQDNIGLGSLILPLPARSDGDGLSTDVRFTLDANGLLEVEAVLLRHGQPQGVARQLVIEASAERLSPKELAKSLERMKALKLHPRDRLEVRALIARAERHHAQLLGHWRTALADAIMEFEVALETQDDRQFAQPRQQLQAMLARIESEQYLPDTD</sequence>
<dbReference type="InterPro" id="IPR043129">
    <property type="entry name" value="ATPase_NBD"/>
</dbReference>
<dbReference type="InterPro" id="IPR018181">
    <property type="entry name" value="Heat_shock_70_CS"/>
</dbReference>
<dbReference type="GO" id="GO:0140662">
    <property type="term" value="F:ATP-dependent protein folding chaperone"/>
    <property type="evidence" value="ECO:0007669"/>
    <property type="project" value="InterPro"/>
</dbReference>
<name>A0AAW4XVA5_9BURK</name>
<accession>A0AAW4XVA5</accession>
<dbReference type="PANTHER" id="PTHR19375">
    <property type="entry name" value="HEAT SHOCK PROTEIN 70KDA"/>
    <property type="match status" value="1"/>
</dbReference>
<protein>
    <submittedName>
        <fullName evidence="5">Molecular chaperone HscC</fullName>
    </submittedName>
</protein>
<keyword evidence="2 4" id="KW-0547">Nucleotide-binding</keyword>
<dbReference type="PROSITE" id="PS00297">
    <property type="entry name" value="HSP70_1"/>
    <property type="match status" value="1"/>
</dbReference>
<dbReference type="Proteomes" id="UP001199260">
    <property type="component" value="Unassembled WGS sequence"/>
</dbReference>
<gene>
    <name evidence="5" type="ORF">LPW39_09420</name>
</gene>
<dbReference type="InterPro" id="IPR029047">
    <property type="entry name" value="HSP70_peptide-bd_sf"/>
</dbReference>
<dbReference type="Pfam" id="PF00012">
    <property type="entry name" value="HSP70"/>
    <property type="match status" value="2"/>
</dbReference>
<evidence type="ECO:0000256" key="4">
    <source>
        <dbReference type="RuleBase" id="RU003322"/>
    </source>
</evidence>
<dbReference type="RefSeq" id="WP_230773930.1">
    <property type="nucleotide sequence ID" value="NZ_JAJNCT010000009.1"/>
</dbReference>
<comment type="similarity">
    <text evidence="1 4">Belongs to the heat shock protein 70 family.</text>
</comment>